<protein>
    <submittedName>
        <fullName evidence="1">Uncharacterized protein</fullName>
    </submittedName>
</protein>
<proteinExistence type="predicted"/>
<organism evidence="1 2">
    <name type="scientific">Fervidicoccus fontis (strain DSM 19380 / JCM 18336 / VKM B-2539 / Kam940)</name>
    <dbReference type="NCBI Taxonomy" id="1163730"/>
    <lineage>
        <taxon>Archaea</taxon>
        <taxon>Thermoproteota</taxon>
        <taxon>Thermoprotei</taxon>
        <taxon>Fervidicoccales</taxon>
        <taxon>Fervidicoccaceae</taxon>
        <taxon>Fervidicoccus</taxon>
    </lineage>
</organism>
<dbReference type="Proteomes" id="UP000007391">
    <property type="component" value="Chromosome"/>
</dbReference>
<reference evidence="2" key="1">
    <citation type="submission" date="2012-03" db="EMBL/GenBank/DDBJ databases">
        <title>Fervidicoccus fontis complete genome analysis confirms its distinct phylogenetic position and predicts its environmental function.</title>
        <authorList>
            <person name="Lebedinsky A.V."/>
            <person name="Mardanov A.V."/>
            <person name="Gumerov V.M."/>
            <person name="Beletsky A.V."/>
            <person name="Kublanov I.V."/>
            <person name="Perevalova A.A."/>
            <person name="Bonch-Osmolovskaya E.A."/>
            <person name="Ravin N.V."/>
            <person name="Skryabin K.G."/>
        </authorList>
    </citation>
    <scope>NUCLEOTIDE SEQUENCE [LARGE SCALE GENOMIC DNA]</scope>
    <source>
        <strain evidence="2">DSM 19380 / VKM B-2539 / Kam940</strain>
    </source>
</reference>
<dbReference type="EMBL" id="CP003423">
    <property type="protein sequence ID" value="AFH42002.1"/>
    <property type="molecule type" value="Genomic_DNA"/>
</dbReference>
<name>H9ZZ45_FERFK</name>
<sequence>MKKVLVINPIGRSRWNEGDEKIYRYYASPGTAVEVRSLPSGPETVETYRAWREA</sequence>
<gene>
    <name evidence="1" type="ordered locus">FFONT_0006</name>
</gene>
<dbReference type="RefSeq" id="WP_014557151.1">
    <property type="nucleotide sequence ID" value="NC_017461.1"/>
</dbReference>
<reference evidence="1 2" key="2">
    <citation type="journal article" date="2014" name="Extremophiles">
        <title>Analysis of the complete genome of Fervidococcus fontis confirms the distinct phylogenetic position of the order Fervidicoccales and suggests its environmental function.</title>
        <authorList>
            <person name="Lebedinsky A.V."/>
            <person name="Mardanov A.V."/>
            <person name="Kublanov I.V."/>
            <person name="Gumerov V.M."/>
            <person name="Beletsky A.V."/>
            <person name="Perevalova A.A."/>
            <person name="Bidzhieva S.Kh."/>
            <person name="Bonch-Osmolovskaya E.A."/>
            <person name="Skryabin K.G."/>
            <person name="Ravin N.V."/>
        </authorList>
    </citation>
    <scope>NUCLEOTIDE SEQUENCE [LARGE SCALE GENOMIC DNA]</scope>
    <source>
        <strain evidence="2">DSM 19380 / VKM B-2539 / Kam940</strain>
    </source>
</reference>
<dbReference type="HOGENOM" id="CLU_3038889_0_0_2"/>
<keyword evidence="2" id="KW-1185">Reference proteome</keyword>
<dbReference type="GeneID" id="43501065"/>
<evidence type="ECO:0000313" key="1">
    <source>
        <dbReference type="EMBL" id="AFH42002.1"/>
    </source>
</evidence>
<dbReference type="KEGG" id="ffo:FFONT_0006"/>
<dbReference type="InParanoid" id="H9ZZ45"/>
<dbReference type="AlphaFoldDB" id="H9ZZ45"/>
<accession>H9ZZ45</accession>
<dbReference type="OrthoDB" id="161830at2157"/>
<dbReference type="STRING" id="1163730.FFONT_0006"/>
<evidence type="ECO:0000313" key="2">
    <source>
        <dbReference type="Proteomes" id="UP000007391"/>
    </source>
</evidence>